<evidence type="ECO:0000313" key="4">
    <source>
        <dbReference type="Proteomes" id="UP000293162"/>
    </source>
</evidence>
<dbReference type="InterPro" id="IPR006311">
    <property type="entry name" value="TAT_signal"/>
</dbReference>
<dbReference type="InterPro" id="IPR050463">
    <property type="entry name" value="Gfo/Idh/MocA_oxidrdct_glycsds"/>
</dbReference>
<dbReference type="Pfam" id="PF01408">
    <property type="entry name" value="GFO_IDH_MocA"/>
    <property type="match status" value="1"/>
</dbReference>
<feature type="domain" description="Gfo/Idh/MocA-like oxidoreductase bacterial type C-terminal" evidence="2">
    <location>
        <begin position="209"/>
        <end position="274"/>
    </location>
</feature>
<dbReference type="EMBL" id="SEWF01000016">
    <property type="protein sequence ID" value="RYU95256.1"/>
    <property type="molecule type" value="Genomic_DNA"/>
</dbReference>
<dbReference type="Gene3D" id="3.30.360.10">
    <property type="entry name" value="Dihydrodipicolinate Reductase, domain 2"/>
    <property type="match status" value="1"/>
</dbReference>
<dbReference type="RefSeq" id="WP_130021305.1">
    <property type="nucleotide sequence ID" value="NZ_SEWF01000016.1"/>
</dbReference>
<comment type="caution">
    <text evidence="3">The sequence shown here is derived from an EMBL/GenBank/DDBJ whole genome shotgun (WGS) entry which is preliminary data.</text>
</comment>
<organism evidence="3 4">
    <name type="scientific">Emticicia agri</name>
    <dbReference type="NCBI Taxonomy" id="2492393"/>
    <lineage>
        <taxon>Bacteria</taxon>
        <taxon>Pseudomonadati</taxon>
        <taxon>Bacteroidota</taxon>
        <taxon>Cytophagia</taxon>
        <taxon>Cytophagales</taxon>
        <taxon>Leadbetterellaceae</taxon>
        <taxon>Emticicia</taxon>
    </lineage>
</organism>
<evidence type="ECO:0000313" key="3">
    <source>
        <dbReference type="EMBL" id="RYU95256.1"/>
    </source>
</evidence>
<dbReference type="Pfam" id="PF19051">
    <property type="entry name" value="GFO_IDH_MocA_C2"/>
    <property type="match status" value="2"/>
</dbReference>
<dbReference type="Gene3D" id="3.40.50.720">
    <property type="entry name" value="NAD(P)-binding Rossmann-like Domain"/>
    <property type="match status" value="1"/>
</dbReference>
<sequence>MTTDRRRFLKNLSKTTIGAATIAATPLTGIQAASTSNTAANVVNVGLIGVRGMGWADLHSFLKNADTKCIALCDVDADLLAQRAAEIEKKFGNKPQTFSDHRELLKVKDLQAVMIGTPDHWHCLQVCDACAAGKDIYVEKPISLNPEEADLMVKMVRKHNRIVQVGQWQRSDRHWIDALKELKSGSIGKVRQVKAWADVNYGRDFAIVPDTEAPKGVDYDRWLGPAPKRPFNKNRFHGSFRYFWDYAGGLMTDWGVHMLDMVLAGMNAKNPKSVMAIGGKLAFPNDAAETPDTLTTVYDFGDFSLVWEQFMAMGTSPYLEDVSEPGVAFIGEKGILAINRVHWKIIPLEDNGRYLMNPMPTRRSWDSGLDAHTKNWLECIRDRKDPNCTIEMGRDTAVVAQLGNIAYRTGKKLDWDADKRQFKNDAESNKLLKANYRAPWELPKV</sequence>
<protein>
    <submittedName>
        <fullName evidence="3">Gfo/Idh/MocA family oxidoreductase</fullName>
    </submittedName>
</protein>
<dbReference type="PANTHER" id="PTHR43818:SF5">
    <property type="entry name" value="OXIDOREDUCTASE FAMILY PROTEIN"/>
    <property type="match status" value="1"/>
</dbReference>
<dbReference type="InterPro" id="IPR036291">
    <property type="entry name" value="NAD(P)-bd_dom_sf"/>
</dbReference>
<feature type="domain" description="Gfo/Idh/MocA-like oxidoreductase N-terminal" evidence="1">
    <location>
        <begin position="43"/>
        <end position="166"/>
    </location>
</feature>
<name>A0A4Q5LZ66_9BACT</name>
<dbReference type="Proteomes" id="UP000293162">
    <property type="component" value="Unassembled WGS sequence"/>
</dbReference>
<feature type="domain" description="Gfo/Idh/MocA-like oxidoreductase bacterial type C-terminal" evidence="2">
    <location>
        <begin position="372"/>
        <end position="441"/>
    </location>
</feature>
<keyword evidence="4" id="KW-1185">Reference proteome</keyword>
<reference evidence="3 4" key="1">
    <citation type="submission" date="2019-02" db="EMBL/GenBank/DDBJ databases">
        <title>Bacterial novel species Emticicia sp. 17J42-9 isolated from soil.</title>
        <authorList>
            <person name="Jung H.-Y."/>
        </authorList>
    </citation>
    <scope>NUCLEOTIDE SEQUENCE [LARGE SCALE GENOMIC DNA]</scope>
    <source>
        <strain evidence="3 4">17J42-9</strain>
    </source>
</reference>
<dbReference type="InterPro" id="IPR043906">
    <property type="entry name" value="Gfo/Idh/MocA_OxRdtase_bact_C"/>
</dbReference>
<gene>
    <name evidence="3" type="ORF">EWM59_12440</name>
</gene>
<dbReference type="SUPFAM" id="SSF55347">
    <property type="entry name" value="Glyceraldehyde-3-phosphate dehydrogenase-like, C-terminal domain"/>
    <property type="match status" value="1"/>
</dbReference>
<dbReference type="AlphaFoldDB" id="A0A4Q5LZ66"/>
<dbReference type="SUPFAM" id="SSF51735">
    <property type="entry name" value="NAD(P)-binding Rossmann-fold domains"/>
    <property type="match status" value="1"/>
</dbReference>
<evidence type="ECO:0000259" key="1">
    <source>
        <dbReference type="Pfam" id="PF01408"/>
    </source>
</evidence>
<dbReference type="PROSITE" id="PS51318">
    <property type="entry name" value="TAT"/>
    <property type="match status" value="1"/>
</dbReference>
<proteinExistence type="predicted"/>
<accession>A0A4Q5LZ66</accession>
<evidence type="ECO:0000259" key="2">
    <source>
        <dbReference type="Pfam" id="PF19051"/>
    </source>
</evidence>
<dbReference type="GO" id="GO:0000166">
    <property type="term" value="F:nucleotide binding"/>
    <property type="evidence" value="ECO:0007669"/>
    <property type="project" value="InterPro"/>
</dbReference>
<dbReference type="PANTHER" id="PTHR43818">
    <property type="entry name" value="BCDNA.GH03377"/>
    <property type="match status" value="1"/>
</dbReference>
<dbReference type="InterPro" id="IPR000683">
    <property type="entry name" value="Gfo/Idh/MocA-like_OxRdtase_N"/>
</dbReference>
<dbReference type="OrthoDB" id="9763611at2"/>